<evidence type="ECO:0000313" key="1">
    <source>
        <dbReference type="EMBL" id="VFJ95075.1"/>
    </source>
</evidence>
<sequence length="149" mass="16637">MTKFAVPSVTERLAHPGNPLYGLAMQAKSFDASGKALAKWLGLPISRHCRLARISSDTVILQVDSSAWYSRIRFLSPDIVVFFQTKRGMPTIAKVCIYVDPLVLQHDERVRKRPPRLSSSVGALLRNVAGITENQPLRQAWLRLARNAS</sequence>
<accession>A0A450URG5</accession>
<dbReference type="Pfam" id="PF05258">
    <property type="entry name" value="DciA"/>
    <property type="match status" value="1"/>
</dbReference>
<name>A0A450URG5_9GAMM</name>
<organism evidence="1">
    <name type="scientific">Candidatus Kentrum sp. LFY</name>
    <dbReference type="NCBI Taxonomy" id="2126342"/>
    <lineage>
        <taxon>Bacteria</taxon>
        <taxon>Pseudomonadati</taxon>
        <taxon>Pseudomonadota</taxon>
        <taxon>Gammaproteobacteria</taxon>
        <taxon>Candidatus Kentrum</taxon>
    </lineage>
</organism>
<dbReference type="EMBL" id="CAADFF010000065">
    <property type="protein sequence ID" value="VFJ95075.1"/>
    <property type="molecule type" value="Genomic_DNA"/>
</dbReference>
<dbReference type="AlphaFoldDB" id="A0A450URG5"/>
<dbReference type="InterPro" id="IPR007922">
    <property type="entry name" value="DciA-like"/>
</dbReference>
<reference evidence="1" key="1">
    <citation type="submission" date="2019-02" db="EMBL/GenBank/DDBJ databases">
        <authorList>
            <person name="Gruber-Vodicka R. H."/>
            <person name="Seah K. B. B."/>
        </authorList>
    </citation>
    <scope>NUCLEOTIDE SEQUENCE</scope>
    <source>
        <strain evidence="1">BECK_M7</strain>
    </source>
</reference>
<proteinExistence type="predicted"/>
<protein>
    <recommendedName>
        <fullName evidence="2">DUF721 domain-containing protein</fullName>
    </recommendedName>
</protein>
<gene>
    <name evidence="1" type="ORF">BECKLFY1418B_GA0070995_106512</name>
</gene>
<evidence type="ECO:0008006" key="2">
    <source>
        <dbReference type="Google" id="ProtNLM"/>
    </source>
</evidence>